<sequence length="354" mass="39579">MADVDDLPQEEVDYDGGRSKGHKPKLELKAPDLGQAQQMLKDNLRNILPAIMKAEHYIEVGIHVARPYVKEGLKYYKEFLEIIEPYGANEVFKCITGFAMMFFGGFFITTVAVYEAIIQGGQERFATNMKLLGDQFQSIKQENKKDDQEDLDGDGIADVLQISAEQYTMRKMMVVFRACDPTIVQEAGHSLYTMFIAVAATLRLQFARTISLGASLGDQLGKPYVKYVVPQIEEYTDPDMHKWLEPIGLYACRMAGVFIAFQVQRIISTVHTAVKGARVFTEGLTELSQRNGYGYLTEGYLDEALSVILAIVGIYLQLFAWSTLPFPVKLAFFPAFLVEKILGLFVSVALTASG</sequence>
<protein>
    <submittedName>
        <fullName evidence="3">Uncharacterized protein</fullName>
    </submittedName>
</protein>
<feature type="transmembrane region" description="Helical" evidence="2">
    <location>
        <begin position="95"/>
        <end position="114"/>
    </location>
</feature>
<gene>
    <name evidence="3" type="ORF">ASTO00021_LOCUS5784</name>
</gene>
<reference evidence="3" key="1">
    <citation type="submission" date="2021-01" db="EMBL/GenBank/DDBJ databases">
        <authorList>
            <person name="Corre E."/>
            <person name="Pelletier E."/>
            <person name="Niang G."/>
            <person name="Scheremetjew M."/>
            <person name="Finn R."/>
            <person name="Kale V."/>
            <person name="Holt S."/>
            <person name="Cochrane G."/>
            <person name="Meng A."/>
            <person name="Brown T."/>
            <person name="Cohen L."/>
        </authorList>
    </citation>
    <scope>NUCLEOTIDE SEQUENCE</scope>
    <source>
        <strain evidence="3">GSBS06</strain>
    </source>
</reference>
<feature type="compositionally biased region" description="Acidic residues" evidence="1">
    <location>
        <begin position="1"/>
        <end position="14"/>
    </location>
</feature>
<keyword evidence="2" id="KW-1133">Transmembrane helix</keyword>
<dbReference type="EMBL" id="HBIN01007847">
    <property type="protein sequence ID" value="CAE0435504.1"/>
    <property type="molecule type" value="Transcribed_RNA"/>
</dbReference>
<proteinExistence type="predicted"/>
<dbReference type="AlphaFoldDB" id="A0A7S3LMW1"/>
<organism evidence="3">
    <name type="scientific">Aplanochytrium stocchinoi</name>
    <dbReference type="NCBI Taxonomy" id="215587"/>
    <lineage>
        <taxon>Eukaryota</taxon>
        <taxon>Sar</taxon>
        <taxon>Stramenopiles</taxon>
        <taxon>Bigyra</taxon>
        <taxon>Labyrinthulomycetes</taxon>
        <taxon>Thraustochytrida</taxon>
        <taxon>Thraustochytriidae</taxon>
        <taxon>Aplanochytrium</taxon>
    </lineage>
</organism>
<keyword evidence="2" id="KW-0472">Membrane</keyword>
<feature type="transmembrane region" description="Helical" evidence="2">
    <location>
        <begin position="330"/>
        <end position="352"/>
    </location>
</feature>
<evidence type="ECO:0000313" key="3">
    <source>
        <dbReference type="EMBL" id="CAE0435504.1"/>
    </source>
</evidence>
<keyword evidence="2" id="KW-0812">Transmembrane</keyword>
<name>A0A7S3LMW1_9STRA</name>
<feature type="region of interest" description="Disordered" evidence="1">
    <location>
        <begin position="1"/>
        <end position="25"/>
    </location>
</feature>
<feature type="transmembrane region" description="Helical" evidence="2">
    <location>
        <begin position="304"/>
        <end position="324"/>
    </location>
</feature>
<accession>A0A7S3LMW1</accession>
<evidence type="ECO:0000256" key="1">
    <source>
        <dbReference type="SAM" id="MobiDB-lite"/>
    </source>
</evidence>
<evidence type="ECO:0000256" key="2">
    <source>
        <dbReference type="SAM" id="Phobius"/>
    </source>
</evidence>